<dbReference type="Pfam" id="PF01352">
    <property type="entry name" value="KRAB"/>
    <property type="match status" value="1"/>
</dbReference>
<gene>
    <name evidence="2" type="primary">Znf2</name>
    <name evidence="2" type="ORF">SYRPAR_R14846</name>
</gene>
<dbReference type="PANTHER" id="PTHR23232:SF133">
    <property type="entry name" value="RIKEN CDNA 1700020N01 GENE"/>
    <property type="match status" value="1"/>
</dbReference>
<dbReference type="InterPro" id="IPR036051">
    <property type="entry name" value="KRAB_dom_sf"/>
</dbReference>
<dbReference type="SUPFAM" id="SSF109640">
    <property type="entry name" value="KRAB domain (Kruppel-associated box)"/>
    <property type="match status" value="1"/>
</dbReference>
<accession>A0A7L3ACI4</accession>
<dbReference type="AlphaFoldDB" id="A0A7L3ACI4"/>
<dbReference type="PANTHER" id="PTHR23232">
    <property type="entry name" value="KRAB DOMAIN C2H2 ZINC FINGER"/>
    <property type="match status" value="1"/>
</dbReference>
<dbReference type="PROSITE" id="PS50805">
    <property type="entry name" value="KRAB"/>
    <property type="match status" value="1"/>
</dbReference>
<evidence type="ECO:0000313" key="3">
    <source>
        <dbReference type="Proteomes" id="UP000536260"/>
    </source>
</evidence>
<sequence length="63" mass="6977">QGAVTFEDVAVYFSPEEWVTLAPWQRDLYQEVMMDNHDLVASLGEPWAGGHSPSWGAEAWPGG</sequence>
<keyword evidence="3" id="KW-1185">Reference proteome</keyword>
<comment type="caution">
    <text evidence="2">The sequence shown here is derived from an EMBL/GenBank/DDBJ whole genome shotgun (WGS) entry which is preliminary data.</text>
</comment>
<reference evidence="2 3" key="1">
    <citation type="submission" date="2019-09" db="EMBL/GenBank/DDBJ databases">
        <title>Bird 10,000 Genomes (B10K) Project - Family phase.</title>
        <authorList>
            <person name="Zhang G."/>
        </authorList>
    </citation>
    <scope>NUCLEOTIDE SEQUENCE [LARGE SCALE GENOMIC DNA]</scope>
    <source>
        <strain evidence="2">B10K-DU-003-42</strain>
        <tissue evidence="2">Mixed tissue sample</tissue>
    </source>
</reference>
<dbReference type="EMBL" id="VZTO01000078">
    <property type="protein sequence ID" value="NXT17173.1"/>
    <property type="molecule type" value="Genomic_DNA"/>
</dbReference>
<dbReference type="GO" id="GO:0006355">
    <property type="term" value="P:regulation of DNA-templated transcription"/>
    <property type="evidence" value="ECO:0007669"/>
    <property type="project" value="InterPro"/>
</dbReference>
<evidence type="ECO:0000259" key="1">
    <source>
        <dbReference type="PROSITE" id="PS50805"/>
    </source>
</evidence>
<evidence type="ECO:0000313" key="2">
    <source>
        <dbReference type="EMBL" id="NXT17173.1"/>
    </source>
</evidence>
<protein>
    <submittedName>
        <fullName evidence="2">ZNF2 protein</fullName>
    </submittedName>
</protein>
<dbReference type="InterPro" id="IPR050169">
    <property type="entry name" value="Krueppel_C2H2_ZnF"/>
</dbReference>
<feature type="non-terminal residue" evidence="2">
    <location>
        <position position="1"/>
    </location>
</feature>
<feature type="domain" description="KRAB" evidence="1">
    <location>
        <begin position="4"/>
        <end position="63"/>
    </location>
</feature>
<feature type="non-terminal residue" evidence="2">
    <location>
        <position position="63"/>
    </location>
</feature>
<dbReference type="CDD" id="cd07765">
    <property type="entry name" value="KRAB_A-box"/>
    <property type="match status" value="1"/>
</dbReference>
<organism evidence="2 3">
    <name type="scientific">Syrrhaptes paradoxus</name>
    <name type="common">Pallas's sandgrouse</name>
    <dbReference type="NCBI Taxonomy" id="302527"/>
    <lineage>
        <taxon>Eukaryota</taxon>
        <taxon>Metazoa</taxon>
        <taxon>Chordata</taxon>
        <taxon>Craniata</taxon>
        <taxon>Vertebrata</taxon>
        <taxon>Euteleostomi</taxon>
        <taxon>Archelosauria</taxon>
        <taxon>Archosauria</taxon>
        <taxon>Dinosauria</taxon>
        <taxon>Saurischia</taxon>
        <taxon>Theropoda</taxon>
        <taxon>Coelurosauria</taxon>
        <taxon>Aves</taxon>
        <taxon>Neognathae</taxon>
        <taxon>Neoaves</taxon>
        <taxon>Columbimorphae</taxon>
        <taxon>Pterocliformes</taxon>
        <taxon>Pteroclidae</taxon>
        <taxon>Syrrhaptes</taxon>
    </lineage>
</organism>
<dbReference type="Gene3D" id="6.10.140.140">
    <property type="match status" value="1"/>
</dbReference>
<name>A0A7L3ACI4_9AVES</name>
<dbReference type="Proteomes" id="UP000536260">
    <property type="component" value="Unassembled WGS sequence"/>
</dbReference>
<dbReference type="SMART" id="SM00349">
    <property type="entry name" value="KRAB"/>
    <property type="match status" value="1"/>
</dbReference>
<proteinExistence type="predicted"/>
<dbReference type="InterPro" id="IPR001909">
    <property type="entry name" value="KRAB"/>
</dbReference>